<dbReference type="InterPro" id="IPR002491">
    <property type="entry name" value="ABC_transptr_periplasmic_BD"/>
</dbReference>
<dbReference type="Gene3D" id="3.40.50.1980">
    <property type="entry name" value="Nitrogenase molybdenum iron protein domain"/>
    <property type="match status" value="2"/>
</dbReference>
<evidence type="ECO:0000256" key="2">
    <source>
        <dbReference type="SAM" id="SignalP"/>
    </source>
</evidence>
<accession>A0A023WVU0</accession>
<dbReference type="GO" id="GO:0071281">
    <property type="term" value="P:cellular response to iron ion"/>
    <property type="evidence" value="ECO:0007669"/>
    <property type="project" value="TreeGrafter"/>
</dbReference>
<evidence type="ECO:0000256" key="1">
    <source>
        <dbReference type="ARBA" id="ARBA00022729"/>
    </source>
</evidence>
<dbReference type="CDD" id="cd01144">
    <property type="entry name" value="BtuF"/>
    <property type="match status" value="1"/>
</dbReference>
<dbReference type="PROSITE" id="PS50983">
    <property type="entry name" value="FE_B12_PBP"/>
    <property type="match status" value="1"/>
</dbReference>
<keyword evidence="1 2" id="KW-0732">Signal</keyword>
<feature type="chain" id="PRO_5001524880" evidence="2">
    <location>
        <begin position="20"/>
        <end position="266"/>
    </location>
</feature>
<dbReference type="InterPro" id="IPR050902">
    <property type="entry name" value="ABC_Transporter_SBP"/>
</dbReference>
<evidence type="ECO:0000313" key="4">
    <source>
        <dbReference type="EMBL" id="AHY44243.1"/>
    </source>
</evidence>
<protein>
    <submittedName>
        <fullName evidence="4">Iron-hydroxamate ABC transporter substrate-binding protein</fullName>
    </submittedName>
</protein>
<dbReference type="NCBIfam" id="NF038402">
    <property type="entry name" value="TroA_like"/>
    <property type="match status" value="1"/>
</dbReference>
<dbReference type="PATRIC" id="fig|316.97.peg.3584"/>
<dbReference type="PANTHER" id="PTHR30535">
    <property type="entry name" value="VITAMIN B12-BINDING PROTEIN"/>
    <property type="match status" value="1"/>
</dbReference>
<reference evidence="4 5" key="1">
    <citation type="submission" date="2014-03" db="EMBL/GenBank/DDBJ databases">
        <title>Complete genome sequence of Pseudomonas stutzeri 19SMN4.</title>
        <authorList>
            <person name="Brunet-Galmes I."/>
            <person name="Nogales B."/>
            <person name="Busquets A."/>
            <person name="Pena A."/>
            <person name="Gomila M."/>
            <person name="Garcia-Valdes E."/>
            <person name="Lalucat J."/>
            <person name="Bennasar A."/>
            <person name="Bosch R."/>
        </authorList>
    </citation>
    <scope>NUCLEOTIDE SEQUENCE [LARGE SCALE GENOMIC DNA]</scope>
    <source>
        <strain evidence="4 5">19SMN4</strain>
    </source>
</reference>
<dbReference type="OrthoDB" id="6495095at2"/>
<feature type="signal peptide" evidence="2">
    <location>
        <begin position="1"/>
        <end position="19"/>
    </location>
</feature>
<evidence type="ECO:0000313" key="5">
    <source>
        <dbReference type="Proteomes" id="UP000025238"/>
    </source>
</evidence>
<sequence>MRRLLLVALVSLASLPALAAERVVSLAPSLSEIMLELNAADRLVGVLDGGERPAELQSVPSVGRYGQVEMETLLSLRPDLVLLWPDSVPRSQREQLQQFGIRVLVAEQTRLEGLAEQFVAVGNAVGRAEQGERLAEQFRAGLAELRSNYKRAEPLRVFYQIWNRPLYTLGGQQIISEAIEVCGGQNVFADLTLAAPQVSIEAVLARDPEVILAGSGAQLDEWQAWPQLSAVRDGRLLEVPDKGLERPSFQMLAAIRKLCEVMAAAP</sequence>
<gene>
    <name evidence="4" type="ORF">UIB01_17925</name>
</gene>
<organism evidence="4 5">
    <name type="scientific">Stutzerimonas stutzeri</name>
    <name type="common">Pseudomonas stutzeri</name>
    <dbReference type="NCBI Taxonomy" id="316"/>
    <lineage>
        <taxon>Bacteria</taxon>
        <taxon>Pseudomonadati</taxon>
        <taxon>Pseudomonadota</taxon>
        <taxon>Gammaproteobacteria</taxon>
        <taxon>Pseudomonadales</taxon>
        <taxon>Pseudomonadaceae</taxon>
        <taxon>Stutzerimonas</taxon>
    </lineage>
</organism>
<dbReference type="EMBL" id="CP007509">
    <property type="protein sequence ID" value="AHY44243.1"/>
    <property type="molecule type" value="Genomic_DNA"/>
</dbReference>
<dbReference type="InterPro" id="IPR054828">
    <property type="entry name" value="Vit_B12_bind_prot"/>
</dbReference>
<dbReference type="PANTHER" id="PTHR30535:SF34">
    <property type="entry name" value="MOLYBDATE-BINDING PROTEIN MOLA"/>
    <property type="match status" value="1"/>
</dbReference>
<feature type="domain" description="Fe/B12 periplasmic-binding" evidence="3">
    <location>
        <begin position="22"/>
        <end position="266"/>
    </location>
</feature>
<name>A0A023WVU0_STUST</name>
<dbReference type="SUPFAM" id="SSF53807">
    <property type="entry name" value="Helical backbone' metal receptor"/>
    <property type="match status" value="1"/>
</dbReference>
<dbReference type="Proteomes" id="UP000025238">
    <property type="component" value="Chromosome"/>
</dbReference>
<dbReference type="KEGG" id="pstu:UIB01_17925"/>
<dbReference type="AlphaFoldDB" id="A0A023WVU0"/>
<dbReference type="Pfam" id="PF01497">
    <property type="entry name" value="Peripla_BP_2"/>
    <property type="match status" value="1"/>
</dbReference>
<proteinExistence type="predicted"/>
<evidence type="ECO:0000259" key="3">
    <source>
        <dbReference type="PROSITE" id="PS50983"/>
    </source>
</evidence>